<dbReference type="VEuPathDB" id="GiardiaDB:GLP15_3776"/>
<comment type="caution">
    <text evidence="1">The sequence shown here is derived from an EMBL/GenBank/DDBJ whole genome shotgun (WGS) entry which is preliminary data.</text>
</comment>
<dbReference type="OrthoDB" id="10248336at2759"/>
<proteinExistence type="predicted"/>
<name>E1F227_GIAIA</name>
<sequence length="115" mass="13593">MLNYRFQNLMPLGLKPENVQNYDVIHRELEKKNIESRCRWQKTYGNWFDESDARFLKTVSEMKADTSTLPADTYKYKPVLKHPFNPNNLEEGLFKPNDFSVPKCQETSVCDMPGW</sequence>
<evidence type="ECO:0000313" key="2">
    <source>
        <dbReference type="Proteomes" id="UP000008974"/>
    </source>
</evidence>
<gene>
    <name evidence="1" type="ORF">GLP15_3776</name>
</gene>
<evidence type="ECO:0000313" key="1">
    <source>
        <dbReference type="EMBL" id="EFO63458.1"/>
    </source>
</evidence>
<reference evidence="1 2" key="1">
    <citation type="journal article" date="2010" name="BMC Genomics">
        <title>Genome analysis and comparative genomics of a Giardia intestinalis assemblage E isolate.</title>
        <authorList>
            <person name="Jerlstrom-Hultqvist J."/>
            <person name="Franzen O."/>
            <person name="Ankarklev J."/>
            <person name="Xu F."/>
            <person name="Nohynkova E."/>
            <person name="Andersson J.O."/>
            <person name="Svard S.G."/>
            <person name="Andersson B."/>
        </authorList>
    </citation>
    <scope>NUCLEOTIDE SEQUENCE [LARGE SCALE GENOMIC DNA]</scope>
    <source>
        <strain evidence="1 2">P15</strain>
    </source>
</reference>
<dbReference type="AlphaFoldDB" id="E1F227"/>
<dbReference type="Proteomes" id="UP000008974">
    <property type="component" value="Unassembled WGS sequence"/>
</dbReference>
<dbReference type="EMBL" id="ACVC01000130">
    <property type="protein sequence ID" value="EFO63458.1"/>
    <property type="molecule type" value="Genomic_DNA"/>
</dbReference>
<protein>
    <submittedName>
        <fullName evidence="1">Uncharacterized protein</fullName>
    </submittedName>
</protein>
<dbReference type="OMA" id="KPENVQN"/>
<organism evidence="1 2">
    <name type="scientific">Giardia intestinalis (strain P15)</name>
    <name type="common">Giardia lamblia</name>
    <dbReference type="NCBI Taxonomy" id="658858"/>
    <lineage>
        <taxon>Eukaryota</taxon>
        <taxon>Metamonada</taxon>
        <taxon>Diplomonadida</taxon>
        <taxon>Hexamitidae</taxon>
        <taxon>Giardiinae</taxon>
        <taxon>Giardia</taxon>
    </lineage>
</organism>
<accession>E1F227</accession>